<gene>
    <name evidence="3" type="ORF">SAMN02745973_02111</name>
</gene>
<dbReference type="GO" id="GO:0080120">
    <property type="term" value="P:CAAX-box protein maturation"/>
    <property type="evidence" value="ECO:0007669"/>
    <property type="project" value="UniProtKB-ARBA"/>
</dbReference>
<name>A0A1T4PJT4_9FIRM</name>
<evidence type="ECO:0000256" key="1">
    <source>
        <dbReference type="SAM" id="Phobius"/>
    </source>
</evidence>
<dbReference type="OrthoDB" id="4177129at2"/>
<feature type="domain" description="CAAX prenyl protease 2/Lysostaphin resistance protein A-like" evidence="2">
    <location>
        <begin position="140"/>
        <end position="226"/>
    </location>
</feature>
<organism evidence="3 4">
    <name type="scientific">Garciella nitratireducens DSM 15102</name>
    <dbReference type="NCBI Taxonomy" id="1121911"/>
    <lineage>
        <taxon>Bacteria</taxon>
        <taxon>Bacillati</taxon>
        <taxon>Bacillota</taxon>
        <taxon>Clostridia</taxon>
        <taxon>Eubacteriales</taxon>
        <taxon>Eubacteriaceae</taxon>
        <taxon>Garciella</taxon>
    </lineage>
</organism>
<feature type="transmembrane region" description="Helical" evidence="1">
    <location>
        <begin position="213"/>
        <end position="234"/>
    </location>
</feature>
<accession>A0A1T4PJT4</accession>
<keyword evidence="4" id="KW-1185">Reference proteome</keyword>
<keyword evidence="1" id="KW-0472">Membrane</keyword>
<feature type="transmembrane region" description="Helical" evidence="1">
    <location>
        <begin position="175"/>
        <end position="201"/>
    </location>
</feature>
<keyword evidence="1" id="KW-0812">Transmembrane</keyword>
<dbReference type="Pfam" id="PF02517">
    <property type="entry name" value="Rce1-like"/>
    <property type="match status" value="1"/>
</dbReference>
<feature type="transmembrane region" description="Helical" evidence="1">
    <location>
        <begin position="137"/>
        <end position="154"/>
    </location>
</feature>
<keyword evidence="3" id="KW-0378">Hydrolase</keyword>
<dbReference type="AlphaFoldDB" id="A0A1T4PJT4"/>
<reference evidence="3 4" key="1">
    <citation type="submission" date="2017-02" db="EMBL/GenBank/DDBJ databases">
        <authorList>
            <person name="Peterson S.W."/>
        </authorList>
    </citation>
    <scope>NUCLEOTIDE SEQUENCE [LARGE SCALE GENOMIC DNA]</scope>
    <source>
        <strain evidence="3 4">DSM 15102</strain>
    </source>
</reference>
<evidence type="ECO:0000259" key="2">
    <source>
        <dbReference type="Pfam" id="PF02517"/>
    </source>
</evidence>
<dbReference type="Proteomes" id="UP000196365">
    <property type="component" value="Unassembled WGS sequence"/>
</dbReference>
<dbReference type="RefSeq" id="WP_087679443.1">
    <property type="nucleotide sequence ID" value="NZ_FUWV01000017.1"/>
</dbReference>
<dbReference type="InterPro" id="IPR003675">
    <property type="entry name" value="Rce1/LyrA-like_dom"/>
</dbReference>
<keyword evidence="3" id="KW-0645">Protease</keyword>
<dbReference type="GO" id="GO:0004175">
    <property type="term" value="F:endopeptidase activity"/>
    <property type="evidence" value="ECO:0007669"/>
    <property type="project" value="UniProtKB-ARBA"/>
</dbReference>
<sequence>MSWIEWVQLLLIIIVIGFPPYLAALEIFRKLHPIIFILVSIIYWVGTAYTQQIVPFLLIVILLIKKQREQKKYGQINFYREKKIFHIKDFFSIILFTILLRYPIGILNAFYVYLLDILGISVQQQEIIDIFINSKNILLNVLLFLLVVIVAPINEEFSLRHYFFGKTLSKRVGPVFAALLSSVLFTLLHYNIAGIPTFFLLGLYACYVYTQKGFWGAVTVHFAFNLSSILFLFLL</sequence>
<dbReference type="GO" id="GO:0006508">
    <property type="term" value="P:proteolysis"/>
    <property type="evidence" value="ECO:0007669"/>
    <property type="project" value="UniProtKB-KW"/>
</dbReference>
<keyword evidence="1" id="KW-1133">Transmembrane helix</keyword>
<evidence type="ECO:0000313" key="3">
    <source>
        <dbReference type="EMBL" id="SJZ91486.1"/>
    </source>
</evidence>
<proteinExistence type="predicted"/>
<dbReference type="EMBL" id="FUWV01000017">
    <property type="protein sequence ID" value="SJZ91486.1"/>
    <property type="molecule type" value="Genomic_DNA"/>
</dbReference>
<feature type="transmembrane region" description="Helical" evidence="1">
    <location>
        <begin position="90"/>
        <end position="114"/>
    </location>
</feature>
<evidence type="ECO:0000313" key="4">
    <source>
        <dbReference type="Proteomes" id="UP000196365"/>
    </source>
</evidence>
<feature type="transmembrane region" description="Helical" evidence="1">
    <location>
        <begin position="34"/>
        <end position="64"/>
    </location>
</feature>
<protein>
    <submittedName>
        <fullName evidence="3">CAAX protease self-immunity</fullName>
    </submittedName>
</protein>